<dbReference type="RefSeq" id="WP_160145809.1">
    <property type="nucleotide sequence ID" value="NZ_BIFQ01000001.1"/>
</dbReference>
<organism evidence="2 3">
    <name type="scientific">Dictyobacter aurantiacus</name>
    <dbReference type="NCBI Taxonomy" id="1936993"/>
    <lineage>
        <taxon>Bacteria</taxon>
        <taxon>Bacillati</taxon>
        <taxon>Chloroflexota</taxon>
        <taxon>Ktedonobacteria</taxon>
        <taxon>Ktedonobacterales</taxon>
        <taxon>Dictyobacteraceae</taxon>
        <taxon>Dictyobacter</taxon>
    </lineage>
</organism>
<dbReference type="EMBL" id="BIFQ01000001">
    <property type="protein sequence ID" value="GCE05074.1"/>
    <property type="molecule type" value="Genomic_DNA"/>
</dbReference>
<evidence type="ECO:0000313" key="2">
    <source>
        <dbReference type="EMBL" id="GCE05074.1"/>
    </source>
</evidence>
<dbReference type="PANTHER" id="PTHR36558:SF1">
    <property type="entry name" value="RESTRICTION ENDONUCLEASE DOMAIN-CONTAINING PROTEIN-RELATED"/>
    <property type="match status" value="1"/>
</dbReference>
<feature type="domain" description="Putative restriction endonuclease" evidence="1">
    <location>
        <begin position="11"/>
        <end position="172"/>
    </location>
</feature>
<dbReference type="Proteomes" id="UP000287224">
    <property type="component" value="Unassembled WGS sequence"/>
</dbReference>
<dbReference type="AlphaFoldDB" id="A0A401ZDW4"/>
<accession>A0A401ZDW4</accession>
<keyword evidence="3" id="KW-1185">Reference proteome</keyword>
<dbReference type="InterPro" id="IPR008538">
    <property type="entry name" value="Uma2"/>
</dbReference>
<evidence type="ECO:0000313" key="3">
    <source>
        <dbReference type="Proteomes" id="UP000287224"/>
    </source>
</evidence>
<dbReference type="PANTHER" id="PTHR36558">
    <property type="entry name" value="GLR1098 PROTEIN"/>
    <property type="match status" value="1"/>
</dbReference>
<dbReference type="OrthoDB" id="151907at2"/>
<evidence type="ECO:0000259" key="1">
    <source>
        <dbReference type="Pfam" id="PF05685"/>
    </source>
</evidence>
<sequence length="194" mass="22723">MFDPQQSYTLDEYWKLAETFPDRKYEYIDGVIRMMTGGSPVHGQIAVNISYLLVAVLRDSECNVYNSDVALQLLDTKCYYPDVSVSCDPRDWTRKKALEAPTVVLEVLSPTTERIDKVEKLQVYQYYPPIQEILFVDSRKCYVEHYHRISSSRWTVSLYTDQHDVIDLESIEARFTLHDIYSKVYLELEEEPPS</sequence>
<dbReference type="Pfam" id="PF05685">
    <property type="entry name" value="Uma2"/>
    <property type="match status" value="1"/>
</dbReference>
<reference evidence="3" key="1">
    <citation type="submission" date="2018-12" db="EMBL/GenBank/DDBJ databases">
        <title>Tengunoibacter tsumagoiensis gen. nov., sp. nov., Dictyobacter kobayashii sp. nov., D. alpinus sp. nov., and D. joshuensis sp. nov. and description of Dictyobacteraceae fam. nov. within the order Ktedonobacterales isolated from Tengu-no-mugimeshi.</title>
        <authorList>
            <person name="Wang C.M."/>
            <person name="Zheng Y."/>
            <person name="Sakai Y."/>
            <person name="Toyoda A."/>
            <person name="Minakuchi Y."/>
            <person name="Abe K."/>
            <person name="Yokota A."/>
            <person name="Yabe S."/>
        </authorList>
    </citation>
    <scope>NUCLEOTIDE SEQUENCE [LARGE SCALE GENOMIC DNA]</scope>
    <source>
        <strain evidence="3">S-27</strain>
    </source>
</reference>
<proteinExistence type="predicted"/>
<gene>
    <name evidence="2" type="ORF">KDAU_24030</name>
</gene>
<protein>
    <recommendedName>
        <fullName evidence="1">Putative restriction endonuclease domain-containing protein</fullName>
    </recommendedName>
</protein>
<comment type="caution">
    <text evidence="2">The sequence shown here is derived from an EMBL/GenBank/DDBJ whole genome shotgun (WGS) entry which is preliminary data.</text>
</comment>
<dbReference type="SUPFAM" id="SSF52980">
    <property type="entry name" value="Restriction endonuclease-like"/>
    <property type="match status" value="1"/>
</dbReference>
<dbReference type="InterPro" id="IPR011335">
    <property type="entry name" value="Restrct_endonuc-II-like"/>
</dbReference>
<dbReference type="InterPro" id="IPR012296">
    <property type="entry name" value="Nuclease_put_TT1808"/>
</dbReference>
<name>A0A401ZDW4_9CHLR</name>
<dbReference type="Gene3D" id="3.90.1570.10">
    <property type="entry name" value="tt1808, chain A"/>
    <property type="match status" value="1"/>
</dbReference>
<dbReference type="CDD" id="cd06260">
    <property type="entry name" value="DUF820-like"/>
    <property type="match status" value="1"/>
</dbReference>